<gene>
    <name evidence="1" type="ORF">HNQ61_004383</name>
</gene>
<name>A0A841H3Z0_9BACT</name>
<dbReference type="RefSeq" id="WP_170038794.1">
    <property type="nucleotide sequence ID" value="NZ_JABDTL010000002.1"/>
</dbReference>
<proteinExistence type="predicted"/>
<keyword evidence="2" id="KW-1185">Reference proteome</keyword>
<comment type="caution">
    <text evidence="1">The sequence shown here is derived from an EMBL/GenBank/DDBJ whole genome shotgun (WGS) entry which is preliminary data.</text>
</comment>
<protein>
    <submittedName>
        <fullName evidence="1">Uncharacterized protein</fullName>
    </submittedName>
</protein>
<sequence length="96" mass="10265">MTKLILKLDELSVESFAPAGEVPGRGTVEGRGDTLGYYTCAENTCDGGTCGRQFSEATCDTTCGQPATCGYDYCGTYPGQGCPNSQWYCTDCKWVC</sequence>
<evidence type="ECO:0000313" key="2">
    <source>
        <dbReference type="Proteomes" id="UP000582837"/>
    </source>
</evidence>
<dbReference type="Proteomes" id="UP000582837">
    <property type="component" value="Unassembled WGS sequence"/>
</dbReference>
<reference evidence="1 2" key="1">
    <citation type="submission" date="2020-08" db="EMBL/GenBank/DDBJ databases">
        <title>Genomic Encyclopedia of Type Strains, Phase IV (KMG-IV): sequencing the most valuable type-strain genomes for metagenomic binning, comparative biology and taxonomic classification.</title>
        <authorList>
            <person name="Goeker M."/>
        </authorList>
    </citation>
    <scope>NUCLEOTIDE SEQUENCE [LARGE SCALE GENOMIC DNA]</scope>
    <source>
        <strain evidence="1 2">DSM 29007</strain>
    </source>
</reference>
<accession>A0A841H3Z0</accession>
<dbReference type="EMBL" id="JACHIA010000017">
    <property type="protein sequence ID" value="MBB6072720.1"/>
    <property type="molecule type" value="Genomic_DNA"/>
</dbReference>
<dbReference type="AlphaFoldDB" id="A0A841H3Z0"/>
<organism evidence="1 2">
    <name type="scientific">Longimicrobium terrae</name>
    <dbReference type="NCBI Taxonomy" id="1639882"/>
    <lineage>
        <taxon>Bacteria</taxon>
        <taxon>Pseudomonadati</taxon>
        <taxon>Gemmatimonadota</taxon>
        <taxon>Longimicrobiia</taxon>
        <taxon>Longimicrobiales</taxon>
        <taxon>Longimicrobiaceae</taxon>
        <taxon>Longimicrobium</taxon>
    </lineage>
</organism>
<evidence type="ECO:0000313" key="1">
    <source>
        <dbReference type="EMBL" id="MBB6072720.1"/>
    </source>
</evidence>